<dbReference type="FunFam" id="2.60.40.10:FF:000301">
    <property type="entry name" value="Sidekick cell adhesion molecule 2"/>
    <property type="match status" value="1"/>
</dbReference>
<evidence type="ECO:0000313" key="6">
    <source>
        <dbReference type="Proteomes" id="UP001460270"/>
    </source>
</evidence>
<evidence type="ECO:0000256" key="1">
    <source>
        <dbReference type="ARBA" id="ARBA00022737"/>
    </source>
</evidence>
<gene>
    <name evidence="5" type="ORF">WMY93_005441</name>
</gene>
<feature type="compositionally biased region" description="Acidic residues" evidence="2">
    <location>
        <begin position="446"/>
        <end position="457"/>
    </location>
</feature>
<evidence type="ECO:0000256" key="3">
    <source>
        <dbReference type="SAM" id="Phobius"/>
    </source>
</evidence>
<dbReference type="InterPro" id="IPR013783">
    <property type="entry name" value="Ig-like_fold"/>
</dbReference>
<dbReference type="SMART" id="SM00060">
    <property type="entry name" value="FN3"/>
    <property type="match status" value="3"/>
</dbReference>
<dbReference type="InterPro" id="IPR036116">
    <property type="entry name" value="FN3_sf"/>
</dbReference>
<dbReference type="EMBL" id="JBBPFD010000004">
    <property type="protein sequence ID" value="KAK7929046.1"/>
    <property type="molecule type" value="Genomic_DNA"/>
</dbReference>
<dbReference type="PRINTS" id="PR00014">
    <property type="entry name" value="FNTYPEIII"/>
</dbReference>
<evidence type="ECO:0000313" key="5">
    <source>
        <dbReference type="EMBL" id="KAK7929046.1"/>
    </source>
</evidence>
<dbReference type="AlphaFoldDB" id="A0AAW0PJR8"/>
<feature type="transmembrane region" description="Helical" evidence="3">
    <location>
        <begin position="326"/>
        <end position="349"/>
    </location>
</feature>
<feature type="domain" description="Fibronectin type-III" evidence="4">
    <location>
        <begin position="26"/>
        <end position="121"/>
    </location>
</feature>
<organism evidence="5 6">
    <name type="scientific">Mugilogobius chulae</name>
    <name type="common">yellowstripe goby</name>
    <dbReference type="NCBI Taxonomy" id="88201"/>
    <lineage>
        <taxon>Eukaryota</taxon>
        <taxon>Metazoa</taxon>
        <taxon>Chordata</taxon>
        <taxon>Craniata</taxon>
        <taxon>Vertebrata</taxon>
        <taxon>Euteleostomi</taxon>
        <taxon>Actinopterygii</taxon>
        <taxon>Neopterygii</taxon>
        <taxon>Teleostei</taxon>
        <taxon>Neoteleostei</taxon>
        <taxon>Acanthomorphata</taxon>
        <taxon>Gobiaria</taxon>
        <taxon>Gobiiformes</taxon>
        <taxon>Gobioidei</taxon>
        <taxon>Gobiidae</taxon>
        <taxon>Gobionellinae</taxon>
        <taxon>Mugilogobius</taxon>
    </lineage>
</organism>
<feature type="region of interest" description="Disordered" evidence="2">
    <location>
        <begin position="434"/>
        <end position="460"/>
    </location>
</feature>
<dbReference type="InterPro" id="IPR050964">
    <property type="entry name" value="Striated_Muscle_Regulatory"/>
</dbReference>
<feature type="compositionally biased region" description="Low complexity" evidence="2">
    <location>
        <begin position="525"/>
        <end position="538"/>
    </location>
</feature>
<feature type="region of interest" description="Disordered" evidence="2">
    <location>
        <begin position="1"/>
        <end position="25"/>
    </location>
</feature>
<evidence type="ECO:0000256" key="2">
    <source>
        <dbReference type="SAM" id="MobiDB-lite"/>
    </source>
</evidence>
<keyword evidence="6" id="KW-1185">Reference proteome</keyword>
<dbReference type="CDD" id="cd00063">
    <property type="entry name" value="FN3"/>
    <property type="match status" value="3"/>
</dbReference>
<comment type="caution">
    <text evidence="5">The sequence shown here is derived from an EMBL/GenBank/DDBJ whole genome shotgun (WGS) entry which is preliminary data.</text>
</comment>
<dbReference type="Gene3D" id="2.60.40.10">
    <property type="entry name" value="Immunoglobulins"/>
    <property type="match status" value="3"/>
</dbReference>
<keyword evidence="3" id="KW-0812">Transmembrane</keyword>
<sequence length="591" mass="64600">MSNQTAPECSGSPKKVPSNGKHSNDRSRAVQFAELDGLLCESLSLLFKKLKAYVHLTGIHYWEREQQNLTEKVKVVFVPHTAAHLTNLSSYTAYMLTLTAFNTAGDGPPSDPAGPALSTPSEPSFLSFTEVTGNSVNVSWGVPNSPNGQIEGYRVSYQPTSPVQGLTRAVTVDVNGGWQRWLKVRDLTRGVMYMFSVQALTVSYGPAVHANLTAQPLPGSPGAPLDLSVSKTSSGLTLHWSEGDIGSAPISGYVIESRPSDEGTWDSFIRLVPPNSRSVAVPVERLRSGISYEFRVIALNRYGYGQPSAPSTALAAQSSRPFYEEWWFLLVMALVGLILVLVLVFALLLHGHSSKYKSCSSGKHLSPADESVTLDNGGFTALELNSRTLNSKNSFLKKNGTRSALVSPPRPSPGVLHYSDEDICNNYNGTALTESTTLTEKPTEVSESELTDSDYEEEQPKHSFVNHYMSDPTYYNSWKRQPKGVKSAPAAGFPYEECATADKEPYYQTVVTQHTTGERTRPADSRPTTTPSPTTTPRAPGPPSQASPPSSDCPVRRMPSQRLQPVHLPLAFPSVYKDPLQNETSRLRERF</sequence>
<dbReference type="PANTHER" id="PTHR13817">
    <property type="entry name" value="TITIN"/>
    <property type="match status" value="1"/>
</dbReference>
<proteinExistence type="predicted"/>
<name>A0AAW0PJR8_9GOBI</name>
<dbReference type="InterPro" id="IPR003961">
    <property type="entry name" value="FN3_dom"/>
</dbReference>
<reference evidence="6" key="1">
    <citation type="submission" date="2024-04" db="EMBL/GenBank/DDBJ databases">
        <title>Salinicola lusitanus LLJ914,a marine bacterium isolated from the Okinawa Trough.</title>
        <authorList>
            <person name="Li J."/>
        </authorList>
    </citation>
    <scope>NUCLEOTIDE SEQUENCE [LARGE SCALE GENOMIC DNA]</scope>
</reference>
<evidence type="ECO:0000259" key="4">
    <source>
        <dbReference type="PROSITE" id="PS50853"/>
    </source>
</evidence>
<protein>
    <recommendedName>
        <fullName evidence="4">Fibronectin type-III domain-containing protein</fullName>
    </recommendedName>
</protein>
<feature type="domain" description="Fibronectin type-III" evidence="4">
    <location>
        <begin position="122"/>
        <end position="219"/>
    </location>
</feature>
<dbReference type="SUPFAM" id="SSF49265">
    <property type="entry name" value="Fibronectin type III"/>
    <property type="match status" value="2"/>
</dbReference>
<dbReference type="PROSITE" id="PS50853">
    <property type="entry name" value="FN3"/>
    <property type="match status" value="3"/>
</dbReference>
<feature type="region of interest" description="Disordered" evidence="2">
    <location>
        <begin position="513"/>
        <end position="591"/>
    </location>
</feature>
<keyword evidence="3" id="KW-0472">Membrane</keyword>
<dbReference type="Proteomes" id="UP001460270">
    <property type="component" value="Unassembled WGS sequence"/>
</dbReference>
<dbReference type="Pfam" id="PF00041">
    <property type="entry name" value="fn3"/>
    <property type="match status" value="2"/>
</dbReference>
<keyword evidence="1" id="KW-0677">Repeat</keyword>
<accession>A0AAW0PJR8</accession>
<feature type="domain" description="Fibronectin type-III" evidence="4">
    <location>
        <begin position="223"/>
        <end position="318"/>
    </location>
</feature>
<dbReference type="PANTHER" id="PTHR13817:SF173">
    <property type="entry name" value="FRAZZLED"/>
    <property type="match status" value="1"/>
</dbReference>
<keyword evidence="3" id="KW-1133">Transmembrane helix</keyword>